<dbReference type="GO" id="GO:0009277">
    <property type="term" value="C:fungal-type cell wall"/>
    <property type="evidence" value="ECO:0007669"/>
    <property type="project" value="TreeGrafter"/>
</dbReference>
<keyword evidence="10" id="KW-0624">Polysaccharide degradation</keyword>
<evidence type="ECO:0000256" key="5">
    <source>
        <dbReference type="ARBA" id="ARBA00022729"/>
    </source>
</evidence>
<evidence type="ECO:0000256" key="4">
    <source>
        <dbReference type="ARBA" id="ARBA00022525"/>
    </source>
</evidence>
<dbReference type="Proteomes" id="UP000028045">
    <property type="component" value="Unassembled WGS sequence"/>
</dbReference>
<evidence type="ECO:0000256" key="8">
    <source>
        <dbReference type="ARBA" id="ARBA00023295"/>
    </source>
</evidence>
<sequence length="434" mass="45790">MKSFINYTLAASLAAGVTAHGHHHHQHHHAKKNAGSQVEKREPDAVTVYVAGPTETVYELAGELVDAEAAKDGLNDGHFIIVGETVPTYSAPPPPPEPTTSSEVAEMGAQFIESKTSSAPPPPPTTTSAPTTTSQPKPKPQPTTSAAPEPEAPSTGGGLDSDFPSGEVKCSEFPSSWGAVALDWLDMGGWAGLQAVPGYSASSVSISEIHTGISGDTCEPGMMCSYACPPGYQKTQWPSAQGSTKQSIGGLYCNSDGFLELTREDHTTLCESGEGGVVIQNDLDEVVATCRTDYPGTENMVIPIFAQPGETLEVCNPDQNNYYIWDGLATSAQYYINKKGYKLADACVWNSAVDPSGAGNWSPAILGVGKAADGITYISIFQNRPTSYAKLDFNIEIKGDVSGECWYKNGQWAGGSDGCTTGLRSGGKAVVRYY</sequence>
<evidence type="ECO:0000313" key="12">
    <source>
        <dbReference type="EMBL" id="KEY64949.1"/>
    </source>
</evidence>
<keyword evidence="8" id="KW-0326">Glycosidase</keyword>
<proteinExistence type="inferred from homology"/>
<keyword evidence="13" id="KW-1185">Reference proteome</keyword>
<dbReference type="AlphaFoldDB" id="A0A084AI20"/>
<dbReference type="EMBL" id="KL648719">
    <property type="protein sequence ID" value="KEY64949.1"/>
    <property type="molecule type" value="Genomic_DNA"/>
</dbReference>
<dbReference type="PANTHER" id="PTHR31316">
    <property type="entry name" value="BETA-GLUCOSIDASE-LIKE PROTEIN NCA3, MITOCHONDRIAL-RELATED"/>
    <property type="match status" value="1"/>
</dbReference>
<dbReference type="GO" id="GO:0009986">
    <property type="term" value="C:cell surface"/>
    <property type="evidence" value="ECO:0007669"/>
    <property type="project" value="TreeGrafter"/>
</dbReference>
<evidence type="ECO:0000256" key="2">
    <source>
        <dbReference type="ARBA" id="ARBA00010579"/>
    </source>
</evidence>
<feature type="compositionally biased region" description="Low complexity" evidence="11">
    <location>
        <begin position="126"/>
        <end position="154"/>
    </location>
</feature>
<dbReference type="HOGENOM" id="CLU_033459_1_0_1"/>
<keyword evidence="5" id="KW-0732">Signal</keyword>
<evidence type="ECO:0000256" key="3">
    <source>
        <dbReference type="ARBA" id="ARBA00022512"/>
    </source>
</evidence>
<dbReference type="OrthoDB" id="5339822at2759"/>
<evidence type="ECO:0000256" key="11">
    <source>
        <dbReference type="SAM" id="MobiDB-lite"/>
    </source>
</evidence>
<dbReference type="InterPro" id="IPR051526">
    <property type="entry name" value="Beta-Glucosidase_SUN"/>
</dbReference>
<evidence type="ECO:0000256" key="7">
    <source>
        <dbReference type="ARBA" id="ARBA00023277"/>
    </source>
</evidence>
<gene>
    <name evidence="12" type="ORF">S7711_08190</name>
</gene>
<name>A0A084AI20_STACB</name>
<keyword evidence="6" id="KW-0378">Hydrolase</keyword>
<dbReference type="GO" id="GO:0000272">
    <property type="term" value="P:polysaccharide catabolic process"/>
    <property type="evidence" value="ECO:0007669"/>
    <property type="project" value="UniProtKB-KW"/>
</dbReference>
<feature type="region of interest" description="Disordered" evidence="11">
    <location>
        <begin position="113"/>
        <end position="168"/>
    </location>
</feature>
<dbReference type="GO" id="GO:0031505">
    <property type="term" value="P:fungal-type cell wall organization"/>
    <property type="evidence" value="ECO:0007669"/>
    <property type="project" value="TreeGrafter"/>
</dbReference>
<accession>A0A084AI20</accession>
<dbReference type="PANTHER" id="PTHR31316:SF0">
    <property type="entry name" value="SECRETED BETA-GLUCOSIDASE SIM1-RELATED"/>
    <property type="match status" value="1"/>
</dbReference>
<dbReference type="InterPro" id="IPR005556">
    <property type="entry name" value="SUN"/>
</dbReference>
<keyword evidence="9" id="KW-0961">Cell wall biogenesis/degradation</keyword>
<protein>
    <submittedName>
        <fullName evidence="12">Uncharacterized protein</fullName>
    </submittedName>
</protein>
<dbReference type="GO" id="GO:0016798">
    <property type="term" value="F:hydrolase activity, acting on glycosyl bonds"/>
    <property type="evidence" value="ECO:0007669"/>
    <property type="project" value="UniProtKB-KW"/>
</dbReference>
<evidence type="ECO:0000256" key="9">
    <source>
        <dbReference type="ARBA" id="ARBA00023316"/>
    </source>
</evidence>
<dbReference type="Pfam" id="PF03856">
    <property type="entry name" value="SUN"/>
    <property type="match status" value="1"/>
</dbReference>
<comment type="subcellular location">
    <subcellularLocation>
        <location evidence="1">Secreted</location>
        <location evidence="1">Cell wall</location>
    </subcellularLocation>
</comment>
<organism evidence="12 13">
    <name type="scientific">Stachybotrys chartarum (strain CBS 109288 / IBT 7711)</name>
    <name type="common">Toxic black mold</name>
    <name type="synonym">Stilbospora chartarum</name>
    <dbReference type="NCBI Taxonomy" id="1280523"/>
    <lineage>
        <taxon>Eukaryota</taxon>
        <taxon>Fungi</taxon>
        <taxon>Dikarya</taxon>
        <taxon>Ascomycota</taxon>
        <taxon>Pezizomycotina</taxon>
        <taxon>Sordariomycetes</taxon>
        <taxon>Hypocreomycetidae</taxon>
        <taxon>Hypocreales</taxon>
        <taxon>Stachybotryaceae</taxon>
        <taxon>Stachybotrys</taxon>
    </lineage>
</organism>
<evidence type="ECO:0000256" key="1">
    <source>
        <dbReference type="ARBA" id="ARBA00004191"/>
    </source>
</evidence>
<keyword evidence="4" id="KW-0964">Secreted</keyword>
<keyword evidence="3" id="KW-0134">Cell wall</keyword>
<comment type="similarity">
    <text evidence="2">Belongs to the SUN family.</text>
</comment>
<feature type="region of interest" description="Disordered" evidence="11">
    <location>
        <begin position="18"/>
        <end position="40"/>
    </location>
</feature>
<evidence type="ECO:0000313" key="13">
    <source>
        <dbReference type="Proteomes" id="UP000028045"/>
    </source>
</evidence>
<reference evidence="12 13" key="1">
    <citation type="journal article" date="2014" name="BMC Genomics">
        <title>Comparative genome sequencing reveals chemotype-specific gene clusters in the toxigenic black mold Stachybotrys.</title>
        <authorList>
            <person name="Semeiks J."/>
            <person name="Borek D."/>
            <person name="Otwinowski Z."/>
            <person name="Grishin N.V."/>
        </authorList>
    </citation>
    <scope>NUCLEOTIDE SEQUENCE [LARGE SCALE GENOMIC DNA]</scope>
    <source>
        <strain evidence="13">CBS 109288 / IBT 7711</strain>
    </source>
</reference>
<evidence type="ECO:0000256" key="10">
    <source>
        <dbReference type="ARBA" id="ARBA00023326"/>
    </source>
</evidence>
<evidence type="ECO:0000256" key="6">
    <source>
        <dbReference type="ARBA" id="ARBA00022801"/>
    </source>
</evidence>
<feature type="compositionally biased region" description="Basic residues" evidence="11">
    <location>
        <begin position="20"/>
        <end position="32"/>
    </location>
</feature>
<keyword evidence="7" id="KW-0119">Carbohydrate metabolism</keyword>